<evidence type="ECO:0000256" key="2">
    <source>
        <dbReference type="SAM" id="Phobius"/>
    </source>
</evidence>
<dbReference type="PANTHER" id="PTHR40465:SF1">
    <property type="entry name" value="DUF6534 DOMAIN-CONTAINING PROTEIN"/>
    <property type="match status" value="1"/>
</dbReference>
<organism evidence="4 5">
    <name type="scientific">Mycena venus</name>
    <dbReference type="NCBI Taxonomy" id="2733690"/>
    <lineage>
        <taxon>Eukaryota</taxon>
        <taxon>Fungi</taxon>
        <taxon>Dikarya</taxon>
        <taxon>Basidiomycota</taxon>
        <taxon>Agaricomycotina</taxon>
        <taxon>Agaricomycetes</taxon>
        <taxon>Agaricomycetidae</taxon>
        <taxon>Agaricales</taxon>
        <taxon>Marasmiineae</taxon>
        <taxon>Mycenaceae</taxon>
        <taxon>Mycena</taxon>
    </lineage>
</organism>
<dbReference type="Proteomes" id="UP000620124">
    <property type="component" value="Unassembled WGS sequence"/>
</dbReference>
<feature type="transmembrane region" description="Helical" evidence="2">
    <location>
        <begin position="98"/>
        <end position="118"/>
    </location>
</feature>
<protein>
    <recommendedName>
        <fullName evidence="3">DUF6534 domain-containing protein</fullName>
    </recommendedName>
</protein>
<sequence length="326" mass="35996">MADSPSPAIVIDRTFILTWGFQFIAYALDTALWGMSMVLVLHYFRKFGRKDPVGIQTVVGILGFGGTLHAIFFAMLNFKNFVSLYGNIGAENVIPYEANVMLCLVYVVAFTAQMFYAGRIWILTKHDWRYTAPVILLGLCQFSAGIAQTVEVARVHLYSKLQALTGPISSTQSASTLACDLTITAILCVVLRRTDSAVDRMIIYALNRGAMTSLWALLQLIFFVGMPGTFVFQMFIVPSCHLYVISVCSMLISRESLRADLRGTNGIVIPMSDMERSFRSNESTTLGSGTVNISTTVSKWVDDIPDENGHKNAGNTKRTLEPQAIV</sequence>
<keyword evidence="5" id="KW-1185">Reference proteome</keyword>
<name>A0A8H6U2M1_9AGAR</name>
<evidence type="ECO:0000313" key="4">
    <source>
        <dbReference type="EMBL" id="KAF7328485.1"/>
    </source>
</evidence>
<feature type="transmembrane region" description="Helical" evidence="2">
    <location>
        <begin position="230"/>
        <end position="252"/>
    </location>
</feature>
<dbReference type="AlphaFoldDB" id="A0A8H6U2M1"/>
<feature type="transmembrane region" description="Helical" evidence="2">
    <location>
        <begin position="20"/>
        <end position="41"/>
    </location>
</feature>
<gene>
    <name evidence="4" type="ORF">MVEN_02535400</name>
</gene>
<comment type="caution">
    <text evidence="4">The sequence shown here is derived from an EMBL/GenBank/DDBJ whole genome shotgun (WGS) entry which is preliminary data.</text>
</comment>
<evidence type="ECO:0000313" key="5">
    <source>
        <dbReference type="Proteomes" id="UP000620124"/>
    </source>
</evidence>
<feature type="transmembrane region" description="Helical" evidence="2">
    <location>
        <begin position="53"/>
        <end position="78"/>
    </location>
</feature>
<evidence type="ECO:0000256" key="1">
    <source>
        <dbReference type="SAM" id="MobiDB-lite"/>
    </source>
</evidence>
<reference evidence="4" key="1">
    <citation type="submission" date="2020-05" db="EMBL/GenBank/DDBJ databases">
        <title>Mycena genomes resolve the evolution of fungal bioluminescence.</title>
        <authorList>
            <person name="Tsai I.J."/>
        </authorList>
    </citation>
    <scope>NUCLEOTIDE SEQUENCE</scope>
    <source>
        <strain evidence="4">CCC161011</strain>
    </source>
</reference>
<dbReference type="PANTHER" id="PTHR40465">
    <property type="entry name" value="CHROMOSOME 1, WHOLE GENOME SHOTGUN SEQUENCE"/>
    <property type="match status" value="1"/>
</dbReference>
<evidence type="ECO:0000259" key="3">
    <source>
        <dbReference type="Pfam" id="PF20152"/>
    </source>
</evidence>
<proteinExistence type="predicted"/>
<accession>A0A8H6U2M1</accession>
<feature type="domain" description="DUF6534" evidence="3">
    <location>
        <begin position="177"/>
        <end position="256"/>
    </location>
</feature>
<dbReference type="Pfam" id="PF20152">
    <property type="entry name" value="DUF6534"/>
    <property type="match status" value="1"/>
</dbReference>
<feature type="region of interest" description="Disordered" evidence="1">
    <location>
        <begin position="305"/>
        <end position="326"/>
    </location>
</feature>
<feature type="transmembrane region" description="Helical" evidence="2">
    <location>
        <begin position="170"/>
        <end position="191"/>
    </location>
</feature>
<keyword evidence="2" id="KW-0472">Membrane</keyword>
<feature type="transmembrane region" description="Helical" evidence="2">
    <location>
        <begin position="130"/>
        <end position="150"/>
    </location>
</feature>
<keyword evidence="2" id="KW-0812">Transmembrane</keyword>
<keyword evidence="2" id="KW-1133">Transmembrane helix</keyword>
<dbReference type="InterPro" id="IPR045339">
    <property type="entry name" value="DUF6534"/>
</dbReference>
<dbReference type="EMBL" id="JACAZI010000035">
    <property type="protein sequence ID" value="KAF7328485.1"/>
    <property type="molecule type" value="Genomic_DNA"/>
</dbReference>
<feature type="transmembrane region" description="Helical" evidence="2">
    <location>
        <begin position="203"/>
        <end position="224"/>
    </location>
</feature>
<dbReference type="OrthoDB" id="3053610at2759"/>